<evidence type="ECO:0008006" key="9">
    <source>
        <dbReference type="Google" id="ProtNLM"/>
    </source>
</evidence>
<sequence length="509" mass="55565">MALRTPPTDPDSDYGSDFSPEDLEVLDRLAVQTPSTVVSLPSPLTPFLFSCENSPSARRDAHPAGSRYVARMPIAYETQPPPAPPVRSSAHPGSPNGAIYPDLSATLSSLNEPITAPEAPPPPPEAPVRDPRSPLQRYRPAPRTALSVTDLVSPAWCELQYSMTLAMHGRKPRTEAMKRGSEVHAALEEEVYTSVQIEVATKEDAWGLRVWNVIQGLRTLRETGMTRELEVWGVVDGEVVGGVIDEVGFMCPDVEKEEEAVHVFAVARGEAPPQPRTTLPTDQRALDEYLHPAPPQPTKRKLYITDVKTRSVASLPRGASFRPTQLQLMLYHTLLSSLAAGDTPFSALAARYELDTHAPFSPGFVAQVSALADEVFYDAPSSAEEVASAPDPAGSELARNNTLEKLWGVMMKLFTEVVGEGGLGRVLRAEYRSCGTGGVIGEHVFAMDEAVLGEYVGHGMGWWRGERAPEGVAIKEAFKCRSCEFAEGCEWRLMQVEEARRRARGGWRG</sequence>
<evidence type="ECO:0000256" key="4">
    <source>
        <dbReference type="ARBA" id="ARBA00022485"/>
    </source>
</evidence>
<dbReference type="eggNOG" id="KOG4760">
    <property type="taxonomic scope" value="Eukaryota"/>
</dbReference>
<dbReference type="GO" id="GO:0036297">
    <property type="term" value="P:interstrand cross-link repair"/>
    <property type="evidence" value="ECO:0007669"/>
    <property type="project" value="TreeGrafter"/>
</dbReference>
<protein>
    <recommendedName>
        <fullName evidence="9">Exonuclease V</fullName>
    </recommendedName>
</protein>
<comment type="cofactor">
    <cofactor evidence="1">
        <name>[4Fe-4S] cluster</name>
        <dbReference type="ChEBI" id="CHEBI:49883"/>
    </cofactor>
</comment>
<keyword evidence="4" id="KW-0479">Metal-binding</keyword>
<dbReference type="RefSeq" id="XP_024326587.1">
    <property type="nucleotide sequence ID" value="XM_024465869.1"/>
</dbReference>
<proteinExistence type="inferred from homology"/>
<dbReference type="EMBL" id="KV441389">
    <property type="protein sequence ID" value="OAF61312.1"/>
    <property type="molecule type" value="Genomic_DNA"/>
</dbReference>
<evidence type="ECO:0000256" key="6">
    <source>
        <dbReference type="ARBA" id="ARBA00022839"/>
    </source>
</evidence>
<comment type="subunit">
    <text evidence="3">Monomer.</text>
</comment>
<reference evidence="8" key="1">
    <citation type="submission" date="2016-03" db="EMBL/GenBank/DDBJ databases">
        <title>Updated assembly of Pseudogymnoascus destructans, the fungus causing white-nose syndrome of bats.</title>
        <authorList>
            <person name="Palmer J.M."/>
            <person name="Drees K.P."/>
            <person name="Foster J.T."/>
            <person name="Lindner D.L."/>
        </authorList>
    </citation>
    <scope>NUCLEOTIDE SEQUENCE [LARGE SCALE GENOMIC DNA]</scope>
    <source>
        <strain evidence="8">20631-21</strain>
    </source>
</reference>
<evidence type="ECO:0000256" key="7">
    <source>
        <dbReference type="SAM" id="MobiDB-lite"/>
    </source>
</evidence>
<dbReference type="PANTHER" id="PTHR14464">
    <property type="entry name" value="EXONUCLEASE V"/>
    <property type="match status" value="1"/>
</dbReference>
<name>A0A177AIM2_9PEZI</name>
<gene>
    <name evidence="8" type="ORF">VC83_02201</name>
</gene>
<evidence type="ECO:0000256" key="5">
    <source>
        <dbReference type="ARBA" id="ARBA00022722"/>
    </source>
</evidence>
<evidence type="ECO:0000256" key="2">
    <source>
        <dbReference type="ARBA" id="ARBA00009797"/>
    </source>
</evidence>
<dbReference type="GO" id="GO:0045145">
    <property type="term" value="F:single-stranded DNA 5'-3' DNA exonuclease activity"/>
    <property type="evidence" value="ECO:0007669"/>
    <property type="project" value="InterPro"/>
</dbReference>
<dbReference type="VEuPathDB" id="FungiDB:GMDG_05441"/>
<organism evidence="8">
    <name type="scientific">Pseudogymnoascus destructans</name>
    <dbReference type="NCBI Taxonomy" id="655981"/>
    <lineage>
        <taxon>Eukaryota</taxon>
        <taxon>Fungi</taxon>
        <taxon>Dikarya</taxon>
        <taxon>Ascomycota</taxon>
        <taxon>Pezizomycotina</taxon>
        <taxon>Leotiomycetes</taxon>
        <taxon>Thelebolales</taxon>
        <taxon>Thelebolaceae</taxon>
        <taxon>Pseudogymnoascus</taxon>
    </lineage>
</organism>
<accession>A0A177AIM2</accession>
<keyword evidence="4" id="KW-0004">4Fe-4S</keyword>
<dbReference type="Proteomes" id="UP000077154">
    <property type="component" value="Unassembled WGS sequence"/>
</dbReference>
<feature type="region of interest" description="Disordered" evidence="7">
    <location>
        <begin position="1"/>
        <end position="20"/>
    </location>
</feature>
<dbReference type="Pfam" id="PF09810">
    <property type="entry name" value="Exo5"/>
    <property type="match status" value="1"/>
</dbReference>
<keyword evidence="5" id="KW-0540">Nuclease</keyword>
<dbReference type="PANTHER" id="PTHR14464:SF4">
    <property type="entry name" value="EXONUCLEASE V"/>
    <property type="match status" value="1"/>
</dbReference>
<evidence type="ECO:0000313" key="8">
    <source>
        <dbReference type="EMBL" id="OAF61312.1"/>
    </source>
</evidence>
<dbReference type="GO" id="GO:0005739">
    <property type="term" value="C:mitochondrion"/>
    <property type="evidence" value="ECO:0007669"/>
    <property type="project" value="TreeGrafter"/>
</dbReference>
<comment type="similarity">
    <text evidence="2">Belongs to the EXO5 family.</text>
</comment>
<dbReference type="AlphaFoldDB" id="A0A177AIM2"/>
<dbReference type="GO" id="GO:0051539">
    <property type="term" value="F:4 iron, 4 sulfur cluster binding"/>
    <property type="evidence" value="ECO:0007669"/>
    <property type="project" value="UniProtKB-KW"/>
</dbReference>
<dbReference type="GO" id="GO:0005634">
    <property type="term" value="C:nucleus"/>
    <property type="evidence" value="ECO:0007669"/>
    <property type="project" value="TreeGrafter"/>
</dbReference>
<evidence type="ECO:0000256" key="3">
    <source>
        <dbReference type="ARBA" id="ARBA00011245"/>
    </source>
</evidence>
<evidence type="ECO:0000256" key="1">
    <source>
        <dbReference type="ARBA" id="ARBA00001966"/>
    </source>
</evidence>
<feature type="compositionally biased region" description="Acidic residues" evidence="7">
    <location>
        <begin position="10"/>
        <end position="20"/>
    </location>
</feature>
<dbReference type="InterPro" id="IPR019190">
    <property type="entry name" value="EXOV"/>
</dbReference>
<dbReference type="OrthoDB" id="354769at2759"/>
<keyword evidence="6" id="KW-0378">Hydrolase</keyword>
<keyword evidence="4" id="KW-0411">Iron-sulfur</keyword>
<feature type="region of interest" description="Disordered" evidence="7">
    <location>
        <begin position="72"/>
        <end position="138"/>
    </location>
</feature>
<keyword evidence="6" id="KW-0269">Exonuclease</keyword>
<keyword evidence="4" id="KW-0408">Iron</keyword>
<dbReference type="GeneID" id="36285285"/>